<dbReference type="InterPro" id="IPR000719">
    <property type="entry name" value="Prot_kinase_dom"/>
</dbReference>
<name>A0A2V0NL23_9CHLO</name>
<dbReference type="SUPFAM" id="SSF56112">
    <property type="entry name" value="Protein kinase-like (PK-like)"/>
    <property type="match status" value="1"/>
</dbReference>
<dbReference type="InterPro" id="IPR008271">
    <property type="entry name" value="Ser/Thr_kinase_AS"/>
</dbReference>
<feature type="region of interest" description="Disordered" evidence="5">
    <location>
        <begin position="414"/>
        <end position="553"/>
    </location>
</feature>
<keyword evidence="2" id="KW-0547">Nucleotide-binding</keyword>
<dbReference type="PANTHER" id="PTHR43671">
    <property type="entry name" value="SERINE/THREONINE-PROTEIN KINASE NEK"/>
    <property type="match status" value="1"/>
</dbReference>
<feature type="compositionally biased region" description="Low complexity" evidence="5">
    <location>
        <begin position="732"/>
        <end position="773"/>
    </location>
</feature>
<keyword evidence="4" id="KW-0067">ATP-binding</keyword>
<dbReference type="PANTHER" id="PTHR43671:SF66">
    <property type="entry name" value="SERINE_THREONINE-PROTEIN KINASE NEK2"/>
    <property type="match status" value="1"/>
</dbReference>
<evidence type="ECO:0000256" key="4">
    <source>
        <dbReference type="ARBA" id="ARBA00022840"/>
    </source>
</evidence>
<dbReference type="GO" id="GO:0005524">
    <property type="term" value="F:ATP binding"/>
    <property type="evidence" value="ECO:0007669"/>
    <property type="project" value="UniProtKB-KW"/>
</dbReference>
<feature type="region of interest" description="Disordered" evidence="5">
    <location>
        <begin position="83"/>
        <end position="110"/>
    </location>
</feature>
<dbReference type="Proteomes" id="UP000247498">
    <property type="component" value="Unassembled WGS sequence"/>
</dbReference>
<feature type="region of interest" description="Disordered" evidence="5">
    <location>
        <begin position="591"/>
        <end position="610"/>
    </location>
</feature>
<evidence type="ECO:0000313" key="8">
    <source>
        <dbReference type="Proteomes" id="UP000247498"/>
    </source>
</evidence>
<dbReference type="Pfam" id="PF00069">
    <property type="entry name" value="Pkinase"/>
    <property type="match status" value="1"/>
</dbReference>
<dbReference type="PROSITE" id="PS50011">
    <property type="entry name" value="PROTEIN_KINASE_DOM"/>
    <property type="match status" value="1"/>
</dbReference>
<proteinExistence type="predicted"/>
<reference evidence="7 8" key="1">
    <citation type="journal article" date="2018" name="Sci. Rep.">
        <title>Raphidocelis subcapitata (=Pseudokirchneriella subcapitata) provides an insight into genome evolution and environmental adaptations in the Sphaeropleales.</title>
        <authorList>
            <person name="Suzuki S."/>
            <person name="Yamaguchi H."/>
            <person name="Nakajima N."/>
            <person name="Kawachi M."/>
        </authorList>
    </citation>
    <scope>NUCLEOTIDE SEQUENCE [LARGE SCALE GENOMIC DNA]</scope>
    <source>
        <strain evidence="7 8">NIES-35</strain>
    </source>
</reference>
<feature type="compositionally biased region" description="Low complexity" evidence="5">
    <location>
        <begin position="456"/>
        <end position="465"/>
    </location>
</feature>
<dbReference type="InterPro" id="IPR050660">
    <property type="entry name" value="NEK_Ser/Thr_kinase"/>
</dbReference>
<feature type="compositionally biased region" description="Basic and acidic residues" evidence="5">
    <location>
        <begin position="776"/>
        <end position="789"/>
    </location>
</feature>
<dbReference type="SMART" id="SM00220">
    <property type="entry name" value="S_TKc"/>
    <property type="match status" value="1"/>
</dbReference>
<dbReference type="PROSITE" id="PS00108">
    <property type="entry name" value="PROTEIN_KINASE_ST"/>
    <property type="match status" value="1"/>
</dbReference>
<dbReference type="AlphaFoldDB" id="A0A2V0NL23"/>
<dbReference type="GO" id="GO:0004674">
    <property type="term" value="F:protein serine/threonine kinase activity"/>
    <property type="evidence" value="ECO:0007669"/>
    <property type="project" value="TreeGrafter"/>
</dbReference>
<feature type="compositionally biased region" description="Basic and acidic residues" evidence="5">
    <location>
        <begin position="506"/>
        <end position="553"/>
    </location>
</feature>
<dbReference type="Gene3D" id="1.10.510.10">
    <property type="entry name" value="Transferase(Phosphotransferase) domain 1"/>
    <property type="match status" value="1"/>
</dbReference>
<protein>
    <submittedName>
        <fullName evidence="7">NIMA-related kinase</fullName>
    </submittedName>
</protein>
<feature type="region of interest" description="Disordered" evidence="5">
    <location>
        <begin position="864"/>
        <end position="899"/>
    </location>
</feature>
<evidence type="ECO:0000256" key="3">
    <source>
        <dbReference type="ARBA" id="ARBA00022777"/>
    </source>
</evidence>
<comment type="caution">
    <text evidence="7">The sequence shown here is derived from an EMBL/GenBank/DDBJ whole genome shotgun (WGS) entry which is preliminary data.</text>
</comment>
<evidence type="ECO:0000259" key="6">
    <source>
        <dbReference type="PROSITE" id="PS50011"/>
    </source>
</evidence>
<evidence type="ECO:0000256" key="5">
    <source>
        <dbReference type="SAM" id="MobiDB-lite"/>
    </source>
</evidence>
<feature type="region of interest" description="Disordered" evidence="5">
    <location>
        <begin position="732"/>
        <end position="790"/>
    </location>
</feature>
<keyword evidence="3 7" id="KW-0418">Kinase</keyword>
<evidence type="ECO:0000256" key="1">
    <source>
        <dbReference type="ARBA" id="ARBA00022679"/>
    </source>
</evidence>
<evidence type="ECO:0000256" key="2">
    <source>
        <dbReference type="ARBA" id="ARBA00022741"/>
    </source>
</evidence>
<feature type="compositionally biased region" description="Low complexity" evidence="5">
    <location>
        <begin position="424"/>
        <end position="436"/>
    </location>
</feature>
<dbReference type="InterPro" id="IPR011009">
    <property type="entry name" value="Kinase-like_dom_sf"/>
</dbReference>
<evidence type="ECO:0000313" key="7">
    <source>
        <dbReference type="EMBL" id="GBF88084.1"/>
    </source>
</evidence>
<feature type="domain" description="Protein kinase" evidence="6">
    <location>
        <begin position="35"/>
        <end position="385"/>
    </location>
</feature>
<sequence>MQQRRPAAEAPGAALQALLLADPELAPLRLDAASLAVGRAIGCGSEATVYECAPREPPEAPAGADAPAAEVAAAGGEAGRAAAAAGDGGGCAAGRRPSPTPSQRRGRRGPGLVAKCLDRAAWHGAGSFQQVAGELRLLARAGRHPNLLRLHGWFVAAPQTPPAPGGGACGFGGGDGGEGAARGAGPAGALGPRPGCLCLVLERARGGTLDSVVKARRGGEREGLFPEAAVLCWWAQLLAALDHLHAAHVVHRDVKPANIFLSANRRALKLGDLGVSKALGGPGGLALTLAGTPAYMAPEVLAGRPYSTAADVWSAGLVLLEAAGRRPAFEAEGLPQLIVKVLAGAYAPPPPAAGASIRQLAALALRVNPDDRPSARELLALRPMREAVARLTAAARPARAPAAAAGAEAEAEAARGGGAGGGAAAARRASAGDGLAPSEGHAAEAPASGGHRRRGSAGASAAAAAGNGGTPPRSPRATRGAPSPPPPPQPVAAAKPGALRAWDAAGRFEDERRRLAEKRSQARQLEQRQAREQARQRLRDLDPAEGERQRRLADAAEALADAARAASDGAAGGWAGDFGSYEAAGLVWASEEAEGPAAGGGDPSQDAPAEEDGWSRIIRELEAAADAELLPAEAAAGAAQTGEAEAPAGAGADTALAAASAGEVAPAGGAEAAGGAAGQEAAEQLRQLQAELEAALGGTDGGCGGGLELGPALLEKMRSAYAASCSGSRAASGAGGATSTAATQPQEQAAAPAATAVLVPAAEEATAPEEGGAVSRGDDGSSREARLAEAQRASAASAALARFVEGMAPATAARPAAGQRAGGAAAAAAGPSRSASARSLGSASSGSSRIAALAVPQARISAAAATAAAAAHQRPPSAASSGSSAPATPRADAALGRLRSVSARSIRGAGGGA</sequence>
<keyword evidence="1" id="KW-0808">Transferase</keyword>
<accession>A0A2V0NL23</accession>
<dbReference type="EMBL" id="BDRX01000003">
    <property type="protein sequence ID" value="GBF88084.1"/>
    <property type="molecule type" value="Genomic_DNA"/>
</dbReference>
<feature type="region of interest" description="Disordered" evidence="5">
    <location>
        <begin position="822"/>
        <end position="848"/>
    </location>
</feature>
<organism evidence="7 8">
    <name type="scientific">Raphidocelis subcapitata</name>
    <dbReference type="NCBI Taxonomy" id="307507"/>
    <lineage>
        <taxon>Eukaryota</taxon>
        <taxon>Viridiplantae</taxon>
        <taxon>Chlorophyta</taxon>
        <taxon>core chlorophytes</taxon>
        <taxon>Chlorophyceae</taxon>
        <taxon>CS clade</taxon>
        <taxon>Sphaeropleales</taxon>
        <taxon>Selenastraceae</taxon>
        <taxon>Raphidocelis</taxon>
    </lineage>
</organism>
<gene>
    <name evidence="7" type="ORF">Rsub_00796</name>
</gene>
<feature type="compositionally biased region" description="Low complexity" evidence="5">
    <location>
        <begin position="864"/>
        <end position="891"/>
    </location>
</feature>
<keyword evidence="8" id="KW-1185">Reference proteome</keyword>
<dbReference type="OrthoDB" id="248923at2759"/>
<dbReference type="InParanoid" id="A0A2V0NL23"/>